<comment type="caution">
    <text evidence="2">The sequence shown here is derived from an EMBL/GenBank/DDBJ whole genome shotgun (WGS) entry which is preliminary data.</text>
</comment>
<dbReference type="SUPFAM" id="SSF88697">
    <property type="entry name" value="PUA domain-like"/>
    <property type="match status" value="1"/>
</dbReference>
<feature type="domain" description="DUF3850" evidence="1">
    <location>
        <begin position="7"/>
        <end position="66"/>
    </location>
</feature>
<evidence type="ECO:0000313" key="3">
    <source>
        <dbReference type="Proteomes" id="UP000034246"/>
    </source>
</evidence>
<protein>
    <recommendedName>
        <fullName evidence="1">DUF3850 domain-containing protein</fullName>
    </recommendedName>
</protein>
<accession>A0A0G0N686</accession>
<sequence length="87" mass="10460">MKVIEKKTWPELFEKVKNHQKNFDVRLADFKCQPGDVLVLKEWDPKVESYTGRVIKRKVKFVINTKELEKFWKKSEIKKNGFQVMGF</sequence>
<dbReference type="Gene3D" id="2.30.130.30">
    <property type="entry name" value="Hypothetical protein"/>
    <property type="match status" value="1"/>
</dbReference>
<dbReference type="Proteomes" id="UP000034246">
    <property type="component" value="Unassembled WGS sequence"/>
</dbReference>
<dbReference type="InterPro" id="IPR039440">
    <property type="entry name" value="DUF3850"/>
</dbReference>
<name>A0A0G0N686_9BACT</name>
<proteinExistence type="predicted"/>
<dbReference type="AlphaFoldDB" id="A0A0G0N686"/>
<reference evidence="2 3" key="1">
    <citation type="journal article" date="2015" name="Nature">
        <title>rRNA introns, odd ribosomes, and small enigmatic genomes across a large radiation of phyla.</title>
        <authorList>
            <person name="Brown C.T."/>
            <person name="Hug L.A."/>
            <person name="Thomas B.C."/>
            <person name="Sharon I."/>
            <person name="Castelle C.J."/>
            <person name="Singh A."/>
            <person name="Wilkins M.J."/>
            <person name="Williams K.H."/>
            <person name="Banfield J.F."/>
        </authorList>
    </citation>
    <scope>NUCLEOTIDE SEQUENCE [LARGE SCALE GENOMIC DNA]</scope>
</reference>
<dbReference type="STRING" id="1618550.UT39_C0004G0058"/>
<evidence type="ECO:0000313" key="2">
    <source>
        <dbReference type="EMBL" id="KKR11699.1"/>
    </source>
</evidence>
<dbReference type="EMBL" id="LBWP01000004">
    <property type="protein sequence ID" value="KKR11699.1"/>
    <property type="molecule type" value="Genomic_DNA"/>
</dbReference>
<evidence type="ECO:0000259" key="1">
    <source>
        <dbReference type="Pfam" id="PF12961"/>
    </source>
</evidence>
<organism evidence="2 3">
    <name type="scientific">Candidatus Woesebacteria bacterium GW2011_GWA1_39_21</name>
    <dbReference type="NCBI Taxonomy" id="1618550"/>
    <lineage>
        <taxon>Bacteria</taxon>
        <taxon>Candidatus Woeseibacteriota</taxon>
    </lineage>
</organism>
<gene>
    <name evidence="2" type="ORF">UT39_C0004G0058</name>
</gene>
<dbReference type="InterPro" id="IPR015947">
    <property type="entry name" value="PUA-like_sf"/>
</dbReference>
<dbReference type="Pfam" id="PF12961">
    <property type="entry name" value="DUF3850"/>
    <property type="match status" value="1"/>
</dbReference>